<reference evidence="1" key="1">
    <citation type="submission" date="2020-03" db="EMBL/GenBank/DDBJ databases">
        <title>The deep terrestrial virosphere.</title>
        <authorList>
            <person name="Holmfeldt K."/>
            <person name="Nilsson E."/>
            <person name="Simone D."/>
            <person name="Lopez-Fernandez M."/>
            <person name="Wu X."/>
            <person name="de Brujin I."/>
            <person name="Lundin D."/>
            <person name="Andersson A."/>
            <person name="Bertilsson S."/>
            <person name="Dopson M."/>
        </authorList>
    </citation>
    <scope>NUCLEOTIDE SEQUENCE</scope>
    <source>
        <strain evidence="1">TM448A01222</strain>
    </source>
</reference>
<evidence type="ECO:0000313" key="1">
    <source>
        <dbReference type="EMBL" id="QJA49071.1"/>
    </source>
</evidence>
<proteinExistence type="predicted"/>
<organism evidence="1">
    <name type="scientific">viral metagenome</name>
    <dbReference type="NCBI Taxonomy" id="1070528"/>
    <lineage>
        <taxon>unclassified sequences</taxon>
        <taxon>metagenomes</taxon>
        <taxon>organismal metagenomes</taxon>
    </lineage>
</organism>
<dbReference type="EMBL" id="MT144116">
    <property type="protein sequence ID" value="QJA49071.1"/>
    <property type="molecule type" value="Genomic_DNA"/>
</dbReference>
<gene>
    <name evidence="1" type="ORF">TM448A01222_0009</name>
</gene>
<dbReference type="AlphaFoldDB" id="A0A6H1ZNR7"/>
<protein>
    <submittedName>
        <fullName evidence="1">Uncharacterized protein</fullName>
    </submittedName>
</protein>
<sequence length="67" mass="7883">MAKKTTRFRGKTEFDRAINNLDKAMNHFKNLLDIGYCRVERVEKVIEISTQMLIQVQDLLKKARDSI</sequence>
<name>A0A6H1ZNR7_9ZZZZ</name>
<accession>A0A6H1ZNR7</accession>